<name>A0A150N8U6_9BACL</name>
<gene>
    <name evidence="1" type="ORF">B4110_3559</name>
</gene>
<comment type="caution">
    <text evidence="1">The sequence shown here is derived from an EMBL/GenBank/DDBJ whole genome shotgun (WGS) entry which is preliminary data.</text>
</comment>
<accession>A0A150N8U6</accession>
<dbReference type="RefSeq" id="WP_268796273.1">
    <property type="nucleotide sequence ID" value="NZ_LQYW01000002.1"/>
</dbReference>
<dbReference type="AlphaFoldDB" id="A0A150N8U6"/>
<proteinExistence type="predicted"/>
<dbReference type="EMBL" id="LQYW01000002">
    <property type="protein sequence ID" value="KYD33086.1"/>
    <property type="molecule type" value="Genomic_DNA"/>
</dbReference>
<sequence length="42" mass="4495">MQAESFRSHAKQLQAAAHRIAAGSLQATNKVSNKTIKVCGIE</sequence>
<evidence type="ECO:0000313" key="2">
    <source>
        <dbReference type="Proteomes" id="UP000075324"/>
    </source>
</evidence>
<reference evidence="1 2" key="1">
    <citation type="submission" date="2016-01" db="EMBL/GenBank/DDBJ databases">
        <title>Draft Genome Sequences of Seven Thermophilic Sporeformers Isolated from Foods.</title>
        <authorList>
            <person name="Berendsen E.M."/>
            <person name="Wells-Bennik M.H."/>
            <person name="Krawcyk A.O."/>
            <person name="De Jong A."/>
            <person name="Holsappel S."/>
            <person name="Eijlander R.T."/>
            <person name="Kuipers O.P."/>
        </authorList>
    </citation>
    <scope>NUCLEOTIDE SEQUENCE [LARGE SCALE GENOMIC DNA]</scope>
    <source>
        <strain evidence="1 2">B4110</strain>
    </source>
</reference>
<organism evidence="1 2">
    <name type="scientific">Parageobacillus toebii</name>
    <dbReference type="NCBI Taxonomy" id="153151"/>
    <lineage>
        <taxon>Bacteria</taxon>
        <taxon>Bacillati</taxon>
        <taxon>Bacillota</taxon>
        <taxon>Bacilli</taxon>
        <taxon>Bacillales</taxon>
        <taxon>Anoxybacillaceae</taxon>
        <taxon>Parageobacillus</taxon>
    </lineage>
</organism>
<protein>
    <submittedName>
        <fullName evidence="1">Uncharacterized protein</fullName>
    </submittedName>
</protein>
<dbReference type="Proteomes" id="UP000075324">
    <property type="component" value="Unassembled WGS sequence"/>
</dbReference>
<dbReference type="PATRIC" id="fig|153151.4.peg.685"/>
<evidence type="ECO:0000313" key="1">
    <source>
        <dbReference type="EMBL" id="KYD33086.1"/>
    </source>
</evidence>